<keyword evidence="4" id="KW-1185">Reference proteome</keyword>
<comment type="caution">
    <text evidence="3">The sequence shown here is derived from an EMBL/GenBank/DDBJ whole genome shotgun (WGS) entry which is preliminary data.</text>
</comment>
<dbReference type="Proteomes" id="UP000294003">
    <property type="component" value="Unassembled WGS sequence"/>
</dbReference>
<name>A0ABY0HNP7_9PEZI</name>
<gene>
    <name evidence="3" type="ORF">DL762_000271</name>
</gene>
<keyword evidence="2" id="KW-0812">Transmembrane</keyword>
<organism evidence="3 4">
    <name type="scientific">Monosporascus cannonballus</name>
    <dbReference type="NCBI Taxonomy" id="155416"/>
    <lineage>
        <taxon>Eukaryota</taxon>
        <taxon>Fungi</taxon>
        <taxon>Dikarya</taxon>
        <taxon>Ascomycota</taxon>
        <taxon>Pezizomycotina</taxon>
        <taxon>Sordariomycetes</taxon>
        <taxon>Xylariomycetidae</taxon>
        <taxon>Xylariales</taxon>
        <taxon>Xylariales incertae sedis</taxon>
        <taxon>Monosporascus</taxon>
    </lineage>
</organism>
<proteinExistence type="predicted"/>
<evidence type="ECO:0000313" key="3">
    <source>
        <dbReference type="EMBL" id="RYO95078.1"/>
    </source>
</evidence>
<evidence type="ECO:0000313" key="4">
    <source>
        <dbReference type="Proteomes" id="UP000294003"/>
    </source>
</evidence>
<evidence type="ECO:0000256" key="1">
    <source>
        <dbReference type="SAM" id="MobiDB-lite"/>
    </source>
</evidence>
<sequence length="336" mass="37278">MGSSSVSKESTRRISTTPDPPSRRETKGASRTTNEIKGISKFIEEDRGEKGRAIIAVVPPSSLGELERSTDHLQDAIEYIQNKPNQHLTLLVSRDIEDIIEFHVPSSFRALSVFRCYHDQDREGRLLISGSSTFKSVRLDDWQGRKHSKHAIYLGDGVSIKVEMAEGNPWALQCAQALSEVDLQEVRRNLSLICEPCGPDEIWWKKIVGPMATILGLLTGRGKDPGSFKATAAGLNVEYHFGTTALTIATAGIKSHTIYSAAGPAAMLGFGAAMAAYLIPWDTVFMWLKGVFARLYQGFLSLWRNIFRWISEKIFGTVPDKPVQSAPLRRTQSSKR</sequence>
<protein>
    <recommendedName>
        <fullName evidence="5">Glycosyltransferase 2-like domain-containing protein</fullName>
    </recommendedName>
</protein>
<keyword evidence="2" id="KW-0472">Membrane</keyword>
<dbReference type="EMBL" id="QJNS01000005">
    <property type="protein sequence ID" value="RYO95078.1"/>
    <property type="molecule type" value="Genomic_DNA"/>
</dbReference>
<reference evidence="3 4" key="1">
    <citation type="submission" date="2018-06" db="EMBL/GenBank/DDBJ databases">
        <title>Complete Genomes of Monosporascus.</title>
        <authorList>
            <person name="Robinson A.J."/>
            <person name="Natvig D.O."/>
        </authorList>
    </citation>
    <scope>NUCLEOTIDE SEQUENCE [LARGE SCALE GENOMIC DNA]</scope>
    <source>
        <strain evidence="3 4">CBS 609.92</strain>
    </source>
</reference>
<evidence type="ECO:0008006" key="5">
    <source>
        <dbReference type="Google" id="ProtNLM"/>
    </source>
</evidence>
<feature type="compositionally biased region" description="Polar residues" evidence="1">
    <location>
        <begin position="1"/>
        <end position="17"/>
    </location>
</feature>
<accession>A0ABY0HNP7</accession>
<feature type="region of interest" description="Disordered" evidence="1">
    <location>
        <begin position="1"/>
        <end position="38"/>
    </location>
</feature>
<feature type="transmembrane region" description="Helical" evidence="2">
    <location>
        <begin position="258"/>
        <end position="279"/>
    </location>
</feature>
<evidence type="ECO:0000256" key="2">
    <source>
        <dbReference type="SAM" id="Phobius"/>
    </source>
</evidence>
<keyword evidence="2" id="KW-1133">Transmembrane helix</keyword>